<dbReference type="InterPro" id="IPR046350">
    <property type="entry name" value="Cystatin_sf"/>
</dbReference>
<dbReference type="GO" id="GO:0004869">
    <property type="term" value="F:cysteine-type endopeptidase inhibitor activity"/>
    <property type="evidence" value="ECO:0007669"/>
    <property type="project" value="UniProtKB-KW"/>
</dbReference>
<dbReference type="GO" id="GO:0072562">
    <property type="term" value="C:blood microparticle"/>
    <property type="evidence" value="ECO:0007669"/>
    <property type="project" value="TreeGrafter"/>
</dbReference>
<evidence type="ECO:0000256" key="6">
    <source>
        <dbReference type="SAM" id="MobiDB-lite"/>
    </source>
</evidence>
<dbReference type="CTD" id="3827"/>
<dbReference type="OMA" id="SKPWTEC"/>
<dbReference type="KEGG" id="cvg:107096591"/>
<keyword evidence="10" id="KW-1185">Reference proteome</keyword>
<dbReference type="Pfam" id="PF00031">
    <property type="entry name" value="Cystatin"/>
    <property type="match status" value="2"/>
</dbReference>
<protein>
    <submittedName>
        <fullName evidence="9">Kininogen-1-like</fullName>
    </submittedName>
</protein>
<sequence>MMRSGVVLFVLGLLCFCSSVFGQDAEGTEQGVQVFCDDMHVQKAAHSALHKFNDKLTTGYKLALFQITSARKTEDGSDSVYSLEFTSRRSECVVGDNKPWTECDYLATGHRAPISCNATVHMTESEADTKQVDCMIDSFLIPEKAPCLGCPEHIEENSEDLKVPLSASISKFNSISNSTHLFTLYRVSHATRQVVAGFRYQLRFDMKKTTCAKAEHKDLNDLCVADEENKEFANCNATVDLAPWRLEQPEVHTQCEEGALHVTRRRPPGWSPLRTLVAPPTPNSPTPSVSTTVSSNTQPPSKAPAKEESSEEDSPISSKSHDLPFHCPSFPWKMFNPPKPPVATQGPAEASPKPIKATRHPLAKSLGKMQ</sequence>
<dbReference type="GO" id="GO:0007204">
    <property type="term" value="P:positive regulation of cytosolic calcium ion concentration"/>
    <property type="evidence" value="ECO:0007669"/>
    <property type="project" value="TreeGrafter"/>
</dbReference>
<feature type="region of interest" description="Disordered" evidence="6">
    <location>
        <begin position="263"/>
        <end position="370"/>
    </location>
</feature>
<evidence type="ECO:0000256" key="4">
    <source>
        <dbReference type="ARBA" id="ARBA00023157"/>
    </source>
</evidence>
<name>A0A3Q2GHY2_CYPVA</name>
<dbReference type="RefSeq" id="XP_015248806.1">
    <property type="nucleotide sequence ID" value="XM_015393320.1"/>
</dbReference>
<keyword evidence="3 7" id="KW-0732">Signal</keyword>
<evidence type="ECO:0000256" key="2">
    <source>
        <dbReference type="ARBA" id="ARBA00022704"/>
    </source>
</evidence>
<feature type="chain" id="PRO_5044598183" evidence="7">
    <location>
        <begin position="23"/>
        <end position="370"/>
    </location>
</feature>
<feature type="domain" description="Cystatin kininogen-type" evidence="8">
    <location>
        <begin position="156"/>
        <end position="261"/>
    </location>
</feature>
<dbReference type="GO" id="GO:0030195">
    <property type="term" value="P:negative regulation of blood coagulation"/>
    <property type="evidence" value="ECO:0007669"/>
    <property type="project" value="TreeGrafter"/>
</dbReference>
<dbReference type="PANTHER" id="PTHR13814">
    <property type="entry name" value="FETUIN"/>
    <property type="match status" value="1"/>
</dbReference>
<dbReference type="Ensembl" id="ENSCVAT00000029288.1">
    <property type="protein sequence ID" value="ENSCVAP00000026290.1"/>
    <property type="gene ID" value="ENSCVAG00000011753.1"/>
</dbReference>
<dbReference type="AlphaFoldDB" id="A0A3Q2GHY2"/>
<dbReference type="Gene3D" id="3.10.450.10">
    <property type="match status" value="2"/>
</dbReference>
<dbReference type="InterPro" id="IPR050735">
    <property type="entry name" value="Kininogen_Fetuin_HRG"/>
</dbReference>
<feature type="compositionally biased region" description="Low complexity" evidence="6">
    <location>
        <begin position="286"/>
        <end position="300"/>
    </location>
</feature>
<keyword evidence="5" id="KW-0325">Glycoprotein</keyword>
<keyword evidence="2" id="KW-0789">Thiol protease inhibitor</keyword>
<dbReference type="InterPro" id="IPR027358">
    <property type="entry name" value="Kininogen-type_cystatin_dom"/>
</dbReference>
<accession>A0A3Q2GHY2</accession>
<dbReference type="PANTHER" id="PTHR13814:SF12">
    <property type="entry name" value="KININOGEN-1"/>
    <property type="match status" value="1"/>
</dbReference>
<dbReference type="GeneID" id="107096591"/>
<dbReference type="Proteomes" id="UP000265020">
    <property type="component" value="Unassembled WGS sequence"/>
</dbReference>
<evidence type="ECO:0000256" key="3">
    <source>
        <dbReference type="ARBA" id="ARBA00022729"/>
    </source>
</evidence>
<evidence type="ECO:0000256" key="1">
    <source>
        <dbReference type="ARBA" id="ARBA00022690"/>
    </source>
</evidence>
<dbReference type="Ensembl" id="ENSCVAT00000016246.1">
    <property type="protein sequence ID" value="ENSCVAP00000009751.1"/>
    <property type="gene ID" value="ENSCVAG00000011753.1"/>
</dbReference>
<dbReference type="CDD" id="cd00042">
    <property type="entry name" value="CY"/>
    <property type="match status" value="1"/>
</dbReference>
<feature type="signal peptide" evidence="7">
    <location>
        <begin position="1"/>
        <end position="22"/>
    </location>
</feature>
<dbReference type="SMART" id="SM00043">
    <property type="entry name" value="CY"/>
    <property type="match status" value="2"/>
</dbReference>
<reference evidence="9" key="1">
    <citation type="submission" date="2025-05" db="UniProtKB">
        <authorList>
            <consortium name="Ensembl"/>
        </authorList>
    </citation>
    <scope>IDENTIFICATION</scope>
</reference>
<dbReference type="GeneTree" id="ENSGT00950000182930"/>
<evidence type="ECO:0000313" key="10">
    <source>
        <dbReference type="Proteomes" id="UP000265020"/>
    </source>
</evidence>
<dbReference type="OrthoDB" id="9937817at2759"/>
<dbReference type="PROSITE" id="PS51647">
    <property type="entry name" value="CYSTATIN_KININOGEN"/>
    <property type="match status" value="1"/>
</dbReference>
<dbReference type="STRING" id="28743.ENSCVAP00000009751"/>
<organism evidence="9 10">
    <name type="scientific">Cyprinodon variegatus</name>
    <name type="common">Sheepshead minnow</name>
    <dbReference type="NCBI Taxonomy" id="28743"/>
    <lineage>
        <taxon>Eukaryota</taxon>
        <taxon>Metazoa</taxon>
        <taxon>Chordata</taxon>
        <taxon>Craniata</taxon>
        <taxon>Vertebrata</taxon>
        <taxon>Euteleostomi</taxon>
        <taxon>Actinopterygii</taxon>
        <taxon>Neopterygii</taxon>
        <taxon>Teleostei</taxon>
        <taxon>Neoteleostei</taxon>
        <taxon>Acanthomorphata</taxon>
        <taxon>Ovalentaria</taxon>
        <taxon>Atherinomorphae</taxon>
        <taxon>Cyprinodontiformes</taxon>
        <taxon>Cyprinodontidae</taxon>
        <taxon>Cyprinodon</taxon>
    </lineage>
</organism>
<evidence type="ECO:0000256" key="7">
    <source>
        <dbReference type="SAM" id="SignalP"/>
    </source>
</evidence>
<evidence type="ECO:0000256" key="5">
    <source>
        <dbReference type="ARBA" id="ARBA00023180"/>
    </source>
</evidence>
<evidence type="ECO:0000313" key="9">
    <source>
        <dbReference type="Ensembl" id="ENSCVAP00000026290.1"/>
    </source>
</evidence>
<keyword evidence="1" id="KW-0646">Protease inhibitor</keyword>
<keyword evidence="4" id="KW-1015">Disulfide bond</keyword>
<dbReference type="FunFam" id="3.10.450.10:FF:000002">
    <property type="entry name" value="Kininogen 1"/>
    <property type="match status" value="1"/>
</dbReference>
<proteinExistence type="predicted"/>
<evidence type="ECO:0000259" key="8">
    <source>
        <dbReference type="PROSITE" id="PS51647"/>
    </source>
</evidence>
<dbReference type="InterPro" id="IPR000010">
    <property type="entry name" value="Cystatin_dom"/>
</dbReference>
<dbReference type="SUPFAM" id="SSF54403">
    <property type="entry name" value="Cystatin/monellin"/>
    <property type="match status" value="2"/>
</dbReference>